<sequence>MFQVRVRLVSVVIYFNMWLENPNPYAISIISSSITVSYDNGVTLSLQPEYLPVELMPHSVNVTAYIGSISLAQAAQMGLSPPTSYVVTWQATIQTSLGTKTVTCTATTYIPTNQTTQTCIS</sequence>
<proteinExistence type="predicted"/>
<dbReference type="AlphaFoldDB" id="A0A830E5H0"/>
<name>A0A830E5H0_9CREN</name>
<evidence type="ECO:0000313" key="1">
    <source>
        <dbReference type="EMBL" id="BDR92651.1"/>
    </source>
</evidence>
<reference evidence="2" key="2">
    <citation type="submission" date="2020-09" db="EMBL/GenBank/DDBJ databases">
        <authorList>
            <person name="Sun Q."/>
            <person name="Ohkuma M."/>
        </authorList>
    </citation>
    <scope>NUCLEOTIDE SEQUENCE</scope>
    <source>
        <strain evidence="2">JCM 11219</strain>
    </source>
</reference>
<organism evidence="2 3">
    <name type="scientific">Vulcanisaeta souniana JCM 11219</name>
    <dbReference type="NCBI Taxonomy" id="1293586"/>
    <lineage>
        <taxon>Archaea</taxon>
        <taxon>Thermoproteota</taxon>
        <taxon>Thermoprotei</taxon>
        <taxon>Thermoproteales</taxon>
        <taxon>Thermoproteaceae</taxon>
        <taxon>Vulcanisaeta</taxon>
    </lineage>
</organism>
<evidence type="ECO:0000313" key="3">
    <source>
        <dbReference type="Proteomes" id="UP000657075"/>
    </source>
</evidence>
<reference evidence="4" key="3">
    <citation type="submission" date="2022-09" db="EMBL/GenBank/DDBJ databases">
        <title>Complete genome sequence of Vulcanisaeta souniana.</title>
        <authorList>
            <person name="Kato S."/>
            <person name="Itoh T."/>
            <person name="Ohkuma M."/>
        </authorList>
    </citation>
    <scope>NUCLEOTIDE SEQUENCE [LARGE SCALE GENOMIC DNA]</scope>
    <source>
        <strain evidence="4">JCM 11219</strain>
    </source>
</reference>
<dbReference type="Proteomes" id="UP001060771">
    <property type="component" value="Chromosome"/>
</dbReference>
<reference evidence="1" key="4">
    <citation type="journal article" date="2023" name="Microbiol. Resour. Announc.">
        <title>Complete Genome Sequence of Vulcanisaeta souniana Strain IC-059, a Hyperthermophilic Archaeon Isolated from Hot Spring Water in Japan.</title>
        <authorList>
            <person name="Kato S."/>
            <person name="Itoh T."/>
            <person name="Wu L."/>
            <person name="Ma J."/>
            <person name="Ohkuma M."/>
        </authorList>
    </citation>
    <scope>NUCLEOTIDE SEQUENCE</scope>
    <source>
        <strain evidence="1">JCM 11219</strain>
    </source>
</reference>
<protein>
    <submittedName>
        <fullName evidence="2">Uncharacterized protein</fullName>
    </submittedName>
</protein>
<dbReference type="Proteomes" id="UP000657075">
    <property type="component" value="Unassembled WGS sequence"/>
</dbReference>
<keyword evidence="4" id="KW-1185">Reference proteome</keyword>
<gene>
    <name evidence="2" type="ORF">GCM10007112_22020</name>
    <name evidence="1" type="ORF">Vsou_17440</name>
</gene>
<dbReference type="EMBL" id="BMNM01000011">
    <property type="protein sequence ID" value="GGI84579.1"/>
    <property type="molecule type" value="Genomic_DNA"/>
</dbReference>
<evidence type="ECO:0000313" key="2">
    <source>
        <dbReference type="EMBL" id="GGI84579.1"/>
    </source>
</evidence>
<reference evidence="2" key="1">
    <citation type="journal article" date="2014" name="Int. J. Syst. Evol. Microbiol.">
        <title>Complete genome sequence of Corynebacterium casei LMG S-19264T (=DSM 44701T), isolated from a smear-ripened cheese.</title>
        <authorList>
            <consortium name="US DOE Joint Genome Institute (JGI-PGF)"/>
            <person name="Walter F."/>
            <person name="Albersmeier A."/>
            <person name="Kalinowski J."/>
            <person name="Ruckert C."/>
        </authorList>
    </citation>
    <scope>NUCLEOTIDE SEQUENCE</scope>
    <source>
        <strain evidence="2">JCM 11219</strain>
    </source>
</reference>
<accession>A0A830E5H0</accession>
<evidence type="ECO:0000313" key="4">
    <source>
        <dbReference type="Proteomes" id="UP001060771"/>
    </source>
</evidence>
<dbReference type="EMBL" id="AP026830">
    <property type="protein sequence ID" value="BDR92651.1"/>
    <property type="molecule type" value="Genomic_DNA"/>
</dbReference>